<dbReference type="AlphaFoldDB" id="A0AAU9JY97"/>
<organism evidence="2 3">
    <name type="scientific">Blepharisma stoltei</name>
    <dbReference type="NCBI Taxonomy" id="1481888"/>
    <lineage>
        <taxon>Eukaryota</taxon>
        <taxon>Sar</taxon>
        <taxon>Alveolata</taxon>
        <taxon>Ciliophora</taxon>
        <taxon>Postciliodesmatophora</taxon>
        <taxon>Heterotrichea</taxon>
        <taxon>Heterotrichida</taxon>
        <taxon>Blepharismidae</taxon>
        <taxon>Blepharisma</taxon>
    </lineage>
</organism>
<feature type="coiled-coil region" evidence="1">
    <location>
        <begin position="258"/>
        <end position="285"/>
    </location>
</feature>
<name>A0AAU9JY97_9CILI</name>
<reference evidence="2" key="1">
    <citation type="submission" date="2021-09" db="EMBL/GenBank/DDBJ databases">
        <authorList>
            <consortium name="AG Swart"/>
            <person name="Singh M."/>
            <person name="Singh A."/>
            <person name="Seah K."/>
            <person name="Emmerich C."/>
        </authorList>
    </citation>
    <scope>NUCLEOTIDE SEQUENCE</scope>
    <source>
        <strain evidence="2">ATCC30299</strain>
    </source>
</reference>
<proteinExistence type="predicted"/>
<gene>
    <name evidence="2" type="ORF">BSTOLATCC_MIC52358</name>
</gene>
<accession>A0AAU9JY97</accession>
<comment type="caution">
    <text evidence="2">The sequence shown here is derived from an EMBL/GenBank/DDBJ whole genome shotgun (WGS) entry which is preliminary data.</text>
</comment>
<evidence type="ECO:0000256" key="1">
    <source>
        <dbReference type="SAM" id="Coils"/>
    </source>
</evidence>
<evidence type="ECO:0000313" key="3">
    <source>
        <dbReference type="Proteomes" id="UP001162131"/>
    </source>
</evidence>
<evidence type="ECO:0000313" key="2">
    <source>
        <dbReference type="EMBL" id="CAG9330949.1"/>
    </source>
</evidence>
<dbReference type="EMBL" id="CAJZBQ010000052">
    <property type="protein sequence ID" value="CAG9330949.1"/>
    <property type="molecule type" value="Genomic_DNA"/>
</dbReference>
<dbReference type="Proteomes" id="UP001162131">
    <property type="component" value="Unassembled WGS sequence"/>
</dbReference>
<sequence length="295" mass="34814">MFHNCHIKDKDSIPFEHNYNLNICPPELPKDFGLEVLNKEFLIEKSLSVKTVQELVDLYTKAIEHYSYKQNPLSHYFQSKLKQLLSRFDVIQIMNNHSENISRQFKKPIPKKKHDTPKKCIVEKVPEVVIQPPTKLERTSTRIISQSDNRIKDTVPKILKNCRSQEDDLNFRLLNRKRQKISQGLKKLQLSSSFTNETCSSEHLSISFDYGRFTDRLEQTLEEIMERNCSAKISRITEIQVNYNSLIREIEDSDFPDHQKIADLKEKMQNEISRAEKSFKTSLKEELNFYKQTFL</sequence>
<keyword evidence="1" id="KW-0175">Coiled coil</keyword>
<keyword evidence="3" id="KW-1185">Reference proteome</keyword>
<protein>
    <submittedName>
        <fullName evidence="2">Uncharacterized protein</fullName>
    </submittedName>
</protein>